<proteinExistence type="predicted"/>
<dbReference type="AlphaFoldDB" id="A0A1S1LL14"/>
<dbReference type="RefSeq" id="WP_070947904.1">
    <property type="nucleotide sequence ID" value="NZ_MLIQ01000042.1"/>
</dbReference>
<evidence type="ECO:0000313" key="1">
    <source>
        <dbReference type="EMBL" id="OHU47284.1"/>
    </source>
</evidence>
<organism evidence="1 2">
    <name type="scientific">Mycobacteroides chelonae</name>
    <name type="common">Mycobacterium chelonae</name>
    <dbReference type="NCBI Taxonomy" id="1774"/>
    <lineage>
        <taxon>Bacteria</taxon>
        <taxon>Bacillati</taxon>
        <taxon>Actinomycetota</taxon>
        <taxon>Actinomycetes</taxon>
        <taxon>Mycobacteriales</taxon>
        <taxon>Mycobacteriaceae</taxon>
        <taxon>Mycobacteroides</taxon>
    </lineage>
</organism>
<evidence type="ECO:0000313" key="2">
    <source>
        <dbReference type="Proteomes" id="UP000180043"/>
    </source>
</evidence>
<protein>
    <submittedName>
        <fullName evidence="1">Uncharacterized protein</fullName>
    </submittedName>
</protein>
<reference evidence="1 2" key="1">
    <citation type="submission" date="2016-10" db="EMBL/GenBank/DDBJ databases">
        <title>Evaluation of Human, Veterinary and Environmental Mycobacterium chelonae Isolates by Core Genome Phylogenomic Analysis, Targeted Gene Comparison, and Anti-microbial Susceptibility Patterns: A Tale of Mistaken Identities.</title>
        <authorList>
            <person name="Fogelson S.B."/>
            <person name="Camus A.C."/>
            <person name="Lorenz W."/>
            <person name="Vasireddy R."/>
            <person name="Vasireddy S."/>
            <person name="Smith T."/>
            <person name="Brown-Elliott B.A."/>
            <person name="Wallace R.J.Jr."/>
            <person name="Hasan N.A."/>
            <person name="Reischl U."/>
            <person name="Sanchez S."/>
        </authorList>
    </citation>
    <scope>NUCLEOTIDE SEQUENCE [LARGE SCALE GENOMIC DNA]</scope>
    <source>
        <strain evidence="1 2">15515</strain>
    </source>
</reference>
<dbReference type="Proteomes" id="UP000180043">
    <property type="component" value="Unassembled WGS sequence"/>
</dbReference>
<name>A0A1S1LL14_MYCCH</name>
<dbReference type="EMBL" id="MLIQ01000042">
    <property type="protein sequence ID" value="OHU47284.1"/>
    <property type="molecule type" value="Genomic_DNA"/>
</dbReference>
<gene>
    <name evidence="1" type="ORF">BKG82_26910</name>
</gene>
<sequence length="62" mass="6825">MRAAVEAAPDYADARALRDRLLAEKESVDAAYAAACDRVNEIWDREADRLYGSASARHTDQG</sequence>
<accession>A0A1S1LL14</accession>
<comment type="caution">
    <text evidence="1">The sequence shown here is derived from an EMBL/GenBank/DDBJ whole genome shotgun (WGS) entry which is preliminary data.</text>
</comment>